<dbReference type="AntiFam" id="ANF00120">
    <property type="entry name" value="Shadow ORF (opposite pinE)"/>
</dbReference>
<reference evidence="1 2" key="1">
    <citation type="submission" date="2014-10" db="EMBL/GenBank/DDBJ databases">
        <title>Draft genome sequence of Actinoplanes utahensis NRRL 12052.</title>
        <authorList>
            <person name="Velasco-Bucheli B."/>
            <person name="del Cerro C."/>
            <person name="Hormigo D."/>
            <person name="Garcia J.L."/>
            <person name="Acebal C."/>
            <person name="Arroyo M."/>
            <person name="de la Mata I."/>
        </authorList>
    </citation>
    <scope>NUCLEOTIDE SEQUENCE [LARGE SCALE GENOMIC DNA]</scope>
    <source>
        <strain evidence="1 2">NRRL 12052</strain>
    </source>
</reference>
<dbReference type="EMBL" id="JRTT01000021">
    <property type="protein sequence ID" value="KHD76002.1"/>
    <property type="molecule type" value="Genomic_DNA"/>
</dbReference>
<sequence length="151" mass="15278">MGVGDVGVAVDDVAGVGGVLQEAADGHAGPFLAGAVGDAAPVEFVGYGAGAEAFLHVHADDFAEDRGLVLVWYEFLGCSVDEVAVGAVAAGPFSFGGFGVHSVDDAVDDGFAFEFGKDAEELDEHAPDGGGGVERFGGRGERDARVFELSE</sequence>
<comment type="caution">
    <text evidence="1">The sequence shown here is derived from an EMBL/GenBank/DDBJ whole genome shotgun (WGS) entry which is preliminary data.</text>
</comment>
<gene>
    <name evidence="1" type="ORF">MB27_19110</name>
</gene>
<evidence type="ECO:0000313" key="1">
    <source>
        <dbReference type="EMBL" id="KHD76002.1"/>
    </source>
</evidence>
<proteinExistence type="predicted"/>
<evidence type="ECO:0000313" key="2">
    <source>
        <dbReference type="Proteomes" id="UP000054537"/>
    </source>
</evidence>
<accession>A0A0A6X786</accession>
<name>A0A0A6X786_ACTUT</name>
<keyword evidence="2" id="KW-1185">Reference proteome</keyword>
<dbReference type="Proteomes" id="UP000054537">
    <property type="component" value="Unassembled WGS sequence"/>
</dbReference>
<organism evidence="1 2">
    <name type="scientific">Actinoplanes utahensis</name>
    <dbReference type="NCBI Taxonomy" id="1869"/>
    <lineage>
        <taxon>Bacteria</taxon>
        <taxon>Bacillati</taxon>
        <taxon>Actinomycetota</taxon>
        <taxon>Actinomycetes</taxon>
        <taxon>Micromonosporales</taxon>
        <taxon>Micromonosporaceae</taxon>
        <taxon>Actinoplanes</taxon>
    </lineage>
</organism>
<dbReference type="AlphaFoldDB" id="A0A0A6X786"/>
<protein>
    <submittedName>
        <fullName evidence="1">Uncharacterized protein</fullName>
    </submittedName>
</protein>